<proteinExistence type="predicted"/>
<dbReference type="AlphaFoldDB" id="A0A6C0E305"/>
<evidence type="ECO:0000313" key="2">
    <source>
        <dbReference type="EMBL" id="QHT22903.1"/>
    </source>
</evidence>
<feature type="transmembrane region" description="Helical" evidence="1">
    <location>
        <begin position="224"/>
        <end position="242"/>
    </location>
</feature>
<accession>A0A6C0E305</accession>
<organism evidence="2">
    <name type="scientific">viral metagenome</name>
    <dbReference type="NCBI Taxonomy" id="1070528"/>
    <lineage>
        <taxon>unclassified sequences</taxon>
        <taxon>metagenomes</taxon>
        <taxon>organismal metagenomes</taxon>
    </lineage>
</organism>
<keyword evidence="1" id="KW-0812">Transmembrane</keyword>
<keyword evidence="1" id="KW-0472">Membrane</keyword>
<feature type="transmembrane region" description="Helical" evidence="1">
    <location>
        <begin position="6"/>
        <end position="29"/>
    </location>
</feature>
<dbReference type="EMBL" id="MN739721">
    <property type="protein sequence ID" value="QHT22903.1"/>
    <property type="molecule type" value="Genomic_DNA"/>
</dbReference>
<name>A0A6C0E305_9ZZZZ</name>
<feature type="transmembrane region" description="Helical" evidence="1">
    <location>
        <begin position="82"/>
        <end position="106"/>
    </location>
</feature>
<keyword evidence="1" id="KW-1133">Transmembrane helix</keyword>
<feature type="transmembrane region" description="Helical" evidence="1">
    <location>
        <begin position="50"/>
        <end position="70"/>
    </location>
</feature>
<evidence type="ECO:0000256" key="1">
    <source>
        <dbReference type="SAM" id="Phobius"/>
    </source>
</evidence>
<reference evidence="2" key="1">
    <citation type="journal article" date="2020" name="Nature">
        <title>Giant virus diversity and host interactions through global metagenomics.</title>
        <authorList>
            <person name="Schulz F."/>
            <person name="Roux S."/>
            <person name="Paez-Espino D."/>
            <person name="Jungbluth S."/>
            <person name="Walsh D.A."/>
            <person name="Denef V.J."/>
            <person name="McMahon K.D."/>
            <person name="Konstantinidis K.T."/>
            <person name="Eloe-Fadrosh E.A."/>
            <person name="Kyrpides N.C."/>
            <person name="Woyke T."/>
        </authorList>
    </citation>
    <scope>NUCLEOTIDE SEQUENCE</scope>
    <source>
        <strain evidence="2">GVMAG-M-3300023179-114</strain>
    </source>
</reference>
<protein>
    <submittedName>
        <fullName evidence="2">Uncharacterized protein</fullName>
    </submittedName>
</protein>
<sequence>MDTSYLSIFIFLIITIVYYVFPALGKLPITIDILQNNQLESYYKSNISRLGLYFLMVVMSQFVINSLFLINKCGGNSTTNVGVAALMTFVPWTLIFGVMLAVLMMYPGLKTAFSDVIGYFAVAGKANDILTSILVDTSIDDTINTSGDMSDLAKGTMKKSAEAILKLCGNKSVLINQMSPENFLSVWDVMKPLMKDSGNIPDIQQKQQELLGLVVLKDNIGEGLWYLYTAVFLTSIISFNLASRGCRKTVDQLKASHDEYLKQEEEAQKQKDLNNSTTMIAP</sequence>